<feature type="repeat" description="ANK" evidence="3">
    <location>
        <begin position="201"/>
        <end position="233"/>
    </location>
</feature>
<dbReference type="PANTHER" id="PTHR24171">
    <property type="entry name" value="ANKYRIN REPEAT DOMAIN-CONTAINING PROTEIN 39-RELATED"/>
    <property type="match status" value="1"/>
</dbReference>
<evidence type="ECO:0000313" key="8">
    <source>
        <dbReference type="Proteomes" id="UP000476176"/>
    </source>
</evidence>
<evidence type="ECO:0000256" key="2">
    <source>
        <dbReference type="ARBA" id="ARBA00023043"/>
    </source>
</evidence>
<evidence type="ECO:0000313" key="6">
    <source>
        <dbReference type="EMBL" id="KAE9254774.1"/>
    </source>
</evidence>
<comment type="caution">
    <text evidence="5">The sequence shown here is derived from an EMBL/GenBank/DDBJ whole genome shotgun (WGS) entry which is preliminary data.</text>
</comment>
<dbReference type="SMART" id="SM00248">
    <property type="entry name" value="ANK"/>
    <property type="match status" value="3"/>
</dbReference>
<dbReference type="Proteomes" id="UP000460718">
    <property type="component" value="Unassembled WGS sequence"/>
</dbReference>
<feature type="region of interest" description="Disordered" evidence="4">
    <location>
        <begin position="1"/>
        <end position="69"/>
    </location>
</feature>
<dbReference type="InterPro" id="IPR002110">
    <property type="entry name" value="Ankyrin_rpt"/>
</dbReference>
<name>A0A6A3MEH7_9STRA</name>
<feature type="compositionally biased region" description="Low complexity" evidence="4">
    <location>
        <begin position="451"/>
        <end position="464"/>
    </location>
</feature>
<feature type="region of interest" description="Disordered" evidence="4">
    <location>
        <begin position="420"/>
        <end position="484"/>
    </location>
</feature>
<feature type="compositionally biased region" description="Gly residues" evidence="4">
    <location>
        <begin position="384"/>
        <end position="394"/>
    </location>
</feature>
<evidence type="ECO:0000256" key="1">
    <source>
        <dbReference type="ARBA" id="ARBA00022737"/>
    </source>
</evidence>
<feature type="region of interest" description="Disordered" evidence="4">
    <location>
        <begin position="295"/>
        <end position="317"/>
    </location>
</feature>
<feature type="compositionally biased region" description="Polar residues" evidence="4">
    <location>
        <begin position="430"/>
        <end position="446"/>
    </location>
</feature>
<feature type="compositionally biased region" description="Basic and acidic residues" evidence="4">
    <location>
        <begin position="738"/>
        <end position="754"/>
    </location>
</feature>
<dbReference type="SUPFAM" id="SSF57903">
    <property type="entry name" value="FYVE/PHD zinc finger"/>
    <property type="match status" value="1"/>
</dbReference>
<dbReference type="Proteomes" id="UP000476176">
    <property type="component" value="Unassembled WGS sequence"/>
</dbReference>
<dbReference type="Gene3D" id="3.30.40.10">
    <property type="entry name" value="Zinc/RING finger domain, C3HC4 (zinc finger)"/>
    <property type="match status" value="1"/>
</dbReference>
<dbReference type="EMBL" id="QXFW01000021">
    <property type="protein sequence ID" value="KAE9029896.1"/>
    <property type="molecule type" value="Genomic_DNA"/>
</dbReference>
<proteinExistence type="predicted"/>
<feature type="compositionally biased region" description="Low complexity" evidence="4">
    <location>
        <begin position="1"/>
        <end position="17"/>
    </location>
</feature>
<evidence type="ECO:0000256" key="3">
    <source>
        <dbReference type="PROSITE-ProRule" id="PRU00023"/>
    </source>
</evidence>
<accession>A0A6A3MEH7</accession>
<dbReference type="PROSITE" id="PS50297">
    <property type="entry name" value="ANK_REP_REGION"/>
    <property type="match status" value="2"/>
</dbReference>
<keyword evidence="1" id="KW-0677">Repeat</keyword>
<dbReference type="Pfam" id="PF12796">
    <property type="entry name" value="Ank_2"/>
    <property type="match status" value="1"/>
</dbReference>
<feature type="compositionally biased region" description="Polar residues" evidence="4">
    <location>
        <begin position="307"/>
        <end position="317"/>
    </location>
</feature>
<feature type="compositionally biased region" description="Polar residues" evidence="4">
    <location>
        <begin position="26"/>
        <end position="40"/>
    </location>
</feature>
<feature type="compositionally biased region" description="Basic residues" evidence="4">
    <location>
        <begin position="757"/>
        <end position="766"/>
    </location>
</feature>
<feature type="region of interest" description="Disordered" evidence="4">
    <location>
        <begin position="738"/>
        <end position="766"/>
    </location>
</feature>
<evidence type="ECO:0000313" key="5">
    <source>
        <dbReference type="EMBL" id="KAE9029896.1"/>
    </source>
</evidence>
<evidence type="ECO:0000313" key="7">
    <source>
        <dbReference type="Proteomes" id="UP000460718"/>
    </source>
</evidence>
<dbReference type="AlphaFoldDB" id="A0A6A3MEH7"/>
<feature type="compositionally biased region" description="Acidic residues" evidence="4">
    <location>
        <begin position="43"/>
        <end position="57"/>
    </location>
</feature>
<dbReference type="SUPFAM" id="SSF48403">
    <property type="entry name" value="Ankyrin repeat"/>
    <property type="match status" value="1"/>
</dbReference>
<reference evidence="7 8" key="1">
    <citation type="submission" date="2018-09" db="EMBL/GenBank/DDBJ databases">
        <title>Genomic investigation of the strawberry pathogen Phytophthora fragariae indicates pathogenicity is determined by transcriptional variation in three key races.</title>
        <authorList>
            <person name="Adams T.M."/>
            <person name="Armitage A.D."/>
            <person name="Sobczyk M.K."/>
            <person name="Bates H.J."/>
            <person name="Dunwell J.M."/>
            <person name="Nellist C.F."/>
            <person name="Harrison R.J."/>
        </authorList>
    </citation>
    <scope>NUCLEOTIDE SEQUENCE [LARGE SCALE GENOMIC DNA]</scope>
    <source>
        <strain evidence="6 8">BC-23</strain>
        <strain evidence="5 7">SCRP245</strain>
    </source>
</reference>
<dbReference type="PROSITE" id="PS50088">
    <property type="entry name" value="ANK_REPEAT"/>
    <property type="match status" value="2"/>
</dbReference>
<dbReference type="CDD" id="cd00065">
    <property type="entry name" value="FYVE_like_SF"/>
    <property type="match status" value="1"/>
</dbReference>
<dbReference type="InterPro" id="IPR013083">
    <property type="entry name" value="Znf_RING/FYVE/PHD"/>
</dbReference>
<gene>
    <name evidence="6" type="ORF">PF004_g843</name>
    <name evidence="5" type="ORF">PF011_g847</name>
</gene>
<evidence type="ECO:0000256" key="4">
    <source>
        <dbReference type="SAM" id="MobiDB-lite"/>
    </source>
</evidence>
<protein>
    <submittedName>
        <fullName evidence="5">Uncharacterized protein</fullName>
    </submittedName>
</protein>
<feature type="repeat" description="ANK" evidence="3">
    <location>
        <begin position="168"/>
        <end position="200"/>
    </location>
</feature>
<dbReference type="Gene3D" id="1.25.40.20">
    <property type="entry name" value="Ankyrin repeat-containing domain"/>
    <property type="match status" value="1"/>
</dbReference>
<dbReference type="EMBL" id="QXGC01000019">
    <property type="protein sequence ID" value="KAE9254774.1"/>
    <property type="molecule type" value="Genomic_DNA"/>
</dbReference>
<dbReference type="InterPro" id="IPR011011">
    <property type="entry name" value="Znf_FYVE_PHD"/>
</dbReference>
<sequence length="766" mass="81981">MTAPGDISSSSSPSDGHGSFDKAVDPTSSASGNEDQTAQRNGDDDEDDDDLGDDEDGVREKIVIRPEPLTQHLASPMEVEAGLQLIELCREGNLNAVTQRIRAGAPAGFITKSGWTPVAAAAYSGCNDVLLYLLDINADGMYETSAPGRKYQLSNGHASSSSLTKETICNTPLHWACYKGHADTVSVLLAAGYNLEAADNTGNRCLHLACSGGHRQVVEQLLAQSAAVEPRNKYGNRPLDLATEPGCRRLLTRFQAQSSCEWCKETFSRLRRPSLCQHCHNVFCDTKPCSSCSTPSTQPPSPGIEVNGSNNAEHDASPTTAVLAQARSMRYCQECATEMGKAEQDLRNVLETKLELIRRTLAVLDPSIGSSNRPNSSTDTLTDGGEGLEGGFGEGEFTSLELQTDGGAAFTEIIEAGDSTSAGVDAVSEASPSSSHQNGEGSTLVLQSGFEPSPSSEASSLLNNDDTFDGEQRSSRSARPKRRSLPSTEIILSALTLTQTDAESLYTALEAAQLKAADVELLRISRQTYRQLVAHVTLQEEVKALLAVRPIGIRSLLEPLKRALQHATREQVHPVMLSMALQIIQSAEAECTLFGCHALCEKIDRGSRRYSKDIARLEASLNEAQVRSVSDKLLTAAGALRDRLNAEVRLEACLVPFKSPPPVDGTVGGPPPPQLVPGSGGYVFADGTALDTLLQALEYRTQLVSTAVDIGIAVDGVSSALLEEANNLLKQLKRDVKDEAKAEEERRKAEEEAALKAAKKGKKKKA</sequence>
<dbReference type="InterPro" id="IPR036770">
    <property type="entry name" value="Ankyrin_rpt-contain_sf"/>
</dbReference>
<feature type="region of interest" description="Disordered" evidence="4">
    <location>
        <begin position="366"/>
        <end position="394"/>
    </location>
</feature>
<keyword evidence="2 3" id="KW-0040">ANK repeat</keyword>
<organism evidence="5 7">
    <name type="scientific">Phytophthora fragariae</name>
    <dbReference type="NCBI Taxonomy" id="53985"/>
    <lineage>
        <taxon>Eukaryota</taxon>
        <taxon>Sar</taxon>
        <taxon>Stramenopiles</taxon>
        <taxon>Oomycota</taxon>
        <taxon>Peronosporomycetes</taxon>
        <taxon>Peronosporales</taxon>
        <taxon>Peronosporaceae</taxon>
        <taxon>Phytophthora</taxon>
    </lineage>
</organism>